<evidence type="ECO:0008006" key="2">
    <source>
        <dbReference type="Google" id="ProtNLM"/>
    </source>
</evidence>
<name>A0A381WEL9_9ZZZZ</name>
<dbReference type="SUPFAM" id="SSF51126">
    <property type="entry name" value="Pectin lyase-like"/>
    <property type="match status" value="1"/>
</dbReference>
<accession>A0A381WEL9</accession>
<organism evidence="1">
    <name type="scientific">marine metagenome</name>
    <dbReference type="NCBI Taxonomy" id="408172"/>
    <lineage>
        <taxon>unclassified sequences</taxon>
        <taxon>metagenomes</taxon>
        <taxon>ecological metagenomes</taxon>
    </lineage>
</organism>
<reference evidence="1" key="1">
    <citation type="submission" date="2018-05" db="EMBL/GenBank/DDBJ databases">
        <authorList>
            <person name="Lanie J.A."/>
            <person name="Ng W.-L."/>
            <person name="Kazmierczak K.M."/>
            <person name="Andrzejewski T.M."/>
            <person name="Davidsen T.M."/>
            <person name="Wayne K.J."/>
            <person name="Tettelin H."/>
            <person name="Glass J.I."/>
            <person name="Rusch D."/>
            <person name="Podicherti R."/>
            <person name="Tsui H.-C.T."/>
            <person name="Winkler M.E."/>
        </authorList>
    </citation>
    <scope>NUCLEOTIDE SEQUENCE</scope>
</reference>
<dbReference type="InterPro" id="IPR011050">
    <property type="entry name" value="Pectin_lyase_fold/virulence"/>
</dbReference>
<dbReference type="AlphaFoldDB" id="A0A381WEL9"/>
<evidence type="ECO:0000313" key="1">
    <source>
        <dbReference type="EMBL" id="SVA50498.1"/>
    </source>
</evidence>
<protein>
    <recommendedName>
        <fullName evidence="2">Right handed beta helix domain-containing protein</fullName>
    </recommendedName>
</protein>
<proteinExistence type="predicted"/>
<dbReference type="EMBL" id="UINC01011440">
    <property type="protein sequence ID" value="SVA50498.1"/>
    <property type="molecule type" value="Genomic_DNA"/>
</dbReference>
<gene>
    <name evidence="1" type="ORF">METZ01_LOCUS103352</name>
</gene>
<sequence>MREFLSTRIKPKLKLEADTVVNLDNSMSAAAINALIAAQPKNLGGYTLTFQFADGTYTMSEKLVFHDFHGGGILQIYGNASNNSLSTTKAVHLDFSGTDGVYGIEAKRISGILRVYYLKVSSANVSNHAYAMTFESCFDVRCWYNYVTAPVGGDYGRGYHSTQSTFFAQWCYVTGFNIGFYMSYASKNYIRDCDESGTKPYYGILANAGARVGRYGTYPTASTIDFQENSGAKIIT</sequence>